<keyword evidence="2" id="KW-1185">Reference proteome</keyword>
<reference evidence="1" key="1">
    <citation type="journal article" date="2011" name="Genome Biol.">
        <title>The draft genome of the carcinogenic human liver fluke Clonorchis sinensis.</title>
        <authorList>
            <person name="Wang X."/>
            <person name="Chen W."/>
            <person name="Huang Y."/>
            <person name="Sun J."/>
            <person name="Men J."/>
            <person name="Liu H."/>
            <person name="Luo F."/>
            <person name="Guo L."/>
            <person name="Lv X."/>
            <person name="Deng C."/>
            <person name="Zhou C."/>
            <person name="Fan Y."/>
            <person name="Li X."/>
            <person name="Huang L."/>
            <person name="Hu Y."/>
            <person name="Liang C."/>
            <person name="Hu X."/>
            <person name="Xu J."/>
            <person name="Yu X."/>
        </authorList>
    </citation>
    <scope>NUCLEOTIDE SEQUENCE [LARGE SCALE GENOMIC DNA]</scope>
    <source>
        <strain evidence="1">Henan</strain>
    </source>
</reference>
<proteinExistence type="predicted"/>
<accession>G7YEB8</accession>
<name>G7YEB8_CLOSI</name>
<reference key="2">
    <citation type="submission" date="2011-10" db="EMBL/GenBank/DDBJ databases">
        <title>The genome and transcriptome sequence of Clonorchis sinensis provide insights into the carcinogenic liver fluke.</title>
        <authorList>
            <person name="Wang X."/>
            <person name="Huang Y."/>
            <person name="Chen W."/>
            <person name="Liu H."/>
            <person name="Guo L."/>
            <person name="Chen Y."/>
            <person name="Luo F."/>
            <person name="Zhou W."/>
            <person name="Sun J."/>
            <person name="Mao Q."/>
            <person name="Liang P."/>
            <person name="Zhou C."/>
            <person name="Tian Y."/>
            <person name="Men J."/>
            <person name="Lv X."/>
            <person name="Huang L."/>
            <person name="Zhou J."/>
            <person name="Hu Y."/>
            <person name="Li R."/>
            <person name="Zhang F."/>
            <person name="Lei H."/>
            <person name="Li X."/>
            <person name="Hu X."/>
            <person name="Liang C."/>
            <person name="Xu J."/>
            <person name="Wu Z."/>
            <person name="Yu X."/>
        </authorList>
    </citation>
    <scope>NUCLEOTIDE SEQUENCE</scope>
    <source>
        <strain>Henan</strain>
    </source>
</reference>
<protein>
    <submittedName>
        <fullName evidence="1">Uncharacterized protein</fullName>
    </submittedName>
</protein>
<organism evidence="1 2">
    <name type="scientific">Clonorchis sinensis</name>
    <name type="common">Chinese liver fluke</name>
    <dbReference type="NCBI Taxonomy" id="79923"/>
    <lineage>
        <taxon>Eukaryota</taxon>
        <taxon>Metazoa</taxon>
        <taxon>Spiralia</taxon>
        <taxon>Lophotrochozoa</taxon>
        <taxon>Platyhelminthes</taxon>
        <taxon>Trematoda</taxon>
        <taxon>Digenea</taxon>
        <taxon>Opisthorchiida</taxon>
        <taxon>Opisthorchiata</taxon>
        <taxon>Opisthorchiidae</taxon>
        <taxon>Clonorchis</taxon>
    </lineage>
</organism>
<evidence type="ECO:0000313" key="1">
    <source>
        <dbReference type="EMBL" id="GAA51301.1"/>
    </source>
</evidence>
<dbReference type="EMBL" id="DF143135">
    <property type="protein sequence ID" value="GAA51301.1"/>
    <property type="molecule type" value="Genomic_DNA"/>
</dbReference>
<dbReference type="AlphaFoldDB" id="G7YEB8"/>
<gene>
    <name evidence="1" type="ORF">CLF_105860</name>
</gene>
<dbReference type="Proteomes" id="UP000008909">
    <property type="component" value="Unassembled WGS sequence"/>
</dbReference>
<evidence type="ECO:0000313" key="2">
    <source>
        <dbReference type="Proteomes" id="UP000008909"/>
    </source>
</evidence>
<sequence>MICGTYVLLRYHHLNCISSSTYTTLPAVGDPEPRSSTPAVHGLETDDVQLYLSNILTRTLAQRFAVLLKWRGINEKGAFGSTRLAQGLIYATTEKFPNTNLRQIKGIVHHWLENERQKVRKRV</sequence>